<evidence type="ECO:0000259" key="4">
    <source>
        <dbReference type="PROSITE" id="PS51767"/>
    </source>
</evidence>
<sequence>MAAMTPGRRLMALSAAVLGAFLCVTTTASPLLLPFSRRDIAPAISSVAISSAGYAYVVNATVGTPGQPLELVISTSTADSWVMSTDANMCQPDFYIGYRDRDPHIERSPCIWGTYNSSASTTYSDANSTRVSHRHAYEIWTDGKSFTDRLVLGDLEMEDHPIDLTTSSSQAVGVLGLGSNDAFGHLDAFMDRIVSSGKAITSAYSIWLDDPEGLSGNLLFGAIDESKYVGDLSRLKASRPNAYAGSFNVVIDRVNHSSSESIMSTLELTDLPVIVSINPAETLSYLPPSIVDDIMALSGATWNETLKRVVIDCEDAERDDSAKFFFELEGSWGPVLSVSLADLVVTQAAYMEKFEGASSWGELHEQDNTCLFGLQNGLPKGMAASTATYFILGSSFLRRSYLVFDVANHEIALAPVKYASAATSNPSRTSSIITFESYAAHVPSSKLYCATGSCEEDCKHEECDTPPLEAPDSETMTDPKYPAPTAAANVDTDPPYWQSIVIGVFSALGAVALILGLVFAALGIHKRRQRKRLAVVELSESSGSDSEPYIVMMSGGIGPHMARRVGLPAIQEEDADAEAAEEGRAPPKPLSLPAQCSRPSTRRGPVSAADCETEGGVSGFGEVENNLTELTETLSGEQAETLVLVDVKAPPIPKRAERGLWVSSFGPPKLLVPPIPPISPAQEAVTAVLTDAQTVTDGQADEADKTDLPDLSASLDAAEPESIAKSARTIE</sequence>
<dbReference type="GO" id="GO:0004190">
    <property type="term" value="F:aspartic-type endopeptidase activity"/>
    <property type="evidence" value="ECO:0007669"/>
    <property type="project" value="InterPro"/>
</dbReference>
<dbReference type="SUPFAM" id="SSF50630">
    <property type="entry name" value="Acid proteases"/>
    <property type="match status" value="1"/>
</dbReference>
<evidence type="ECO:0000313" key="6">
    <source>
        <dbReference type="Proteomes" id="UP001172102"/>
    </source>
</evidence>
<dbReference type="Pfam" id="PF00026">
    <property type="entry name" value="Asp"/>
    <property type="match status" value="1"/>
</dbReference>
<dbReference type="InterPro" id="IPR033121">
    <property type="entry name" value="PEPTIDASE_A1"/>
</dbReference>
<dbReference type="GO" id="GO:0006508">
    <property type="term" value="P:proteolysis"/>
    <property type="evidence" value="ECO:0007669"/>
    <property type="project" value="InterPro"/>
</dbReference>
<organism evidence="5 6">
    <name type="scientific">Lasiosphaeris hirsuta</name>
    <dbReference type="NCBI Taxonomy" id="260670"/>
    <lineage>
        <taxon>Eukaryota</taxon>
        <taxon>Fungi</taxon>
        <taxon>Dikarya</taxon>
        <taxon>Ascomycota</taxon>
        <taxon>Pezizomycotina</taxon>
        <taxon>Sordariomycetes</taxon>
        <taxon>Sordariomycetidae</taxon>
        <taxon>Sordariales</taxon>
        <taxon>Lasiosphaeriaceae</taxon>
        <taxon>Lasiosphaeris</taxon>
    </lineage>
</organism>
<dbReference type="Proteomes" id="UP001172102">
    <property type="component" value="Unassembled WGS sequence"/>
</dbReference>
<evidence type="ECO:0000313" key="5">
    <source>
        <dbReference type="EMBL" id="KAK0711862.1"/>
    </source>
</evidence>
<dbReference type="PRINTS" id="PR00792">
    <property type="entry name" value="PEPSIN"/>
</dbReference>
<evidence type="ECO:0000256" key="3">
    <source>
        <dbReference type="SAM" id="Phobius"/>
    </source>
</evidence>
<proteinExistence type="inferred from homology"/>
<dbReference type="EMBL" id="JAUKUA010000005">
    <property type="protein sequence ID" value="KAK0711862.1"/>
    <property type="molecule type" value="Genomic_DNA"/>
</dbReference>
<dbReference type="PANTHER" id="PTHR47966:SF73">
    <property type="entry name" value="PEPTIDASE A1 DOMAIN-CONTAINING PROTEIN"/>
    <property type="match status" value="1"/>
</dbReference>
<keyword evidence="6" id="KW-1185">Reference proteome</keyword>
<dbReference type="PANTHER" id="PTHR47966">
    <property type="entry name" value="BETA-SITE APP-CLEAVING ENZYME, ISOFORM A-RELATED"/>
    <property type="match status" value="1"/>
</dbReference>
<name>A0AA40DSM7_9PEZI</name>
<feature type="region of interest" description="Disordered" evidence="2">
    <location>
        <begin position="692"/>
        <end position="731"/>
    </location>
</feature>
<gene>
    <name evidence="5" type="ORF">B0H67DRAFT_302180</name>
</gene>
<protein>
    <submittedName>
        <fullName evidence="5">Aspartic peptidase domain-containing protein</fullName>
    </submittedName>
</protein>
<evidence type="ECO:0000256" key="1">
    <source>
        <dbReference type="ARBA" id="ARBA00007447"/>
    </source>
</evidence>
<dbReference type="InterPro" id="IPR021109">
    <property type="entry name" value="Peptidase_aspartic_dom_sf"/>
</dbReference>
<feature type="region of interest" description="Disordered" evidence="2">
    <location>
        <begin position="573"/>
        <end position="620"/>
    </location>
</feature>
<dbReference type="InterPro" id="IPR001461">
    <property type="entry name" value="Aspartic_peptidase_A1"/>
</dbReference>
<keyword evidence="3" id="KW-0812">Transmembrane</keyword>
<keyword evidence="3" id="KW-1133">Transmembrane helix</keyword>
<reference evidence="5" key="1">
    <citation type="submission" date="2023-06" db="EMBL/GenBank/DDBJ databases">
        <title>Genome-scale phylogeny and comparative genomics of the fungal order Sordariales.</title>
        <authorList>
            <consortium name="Lawrence Berkeley National Laboratory"/>
            <person name="Hensen N."/>
            <person name="Bonometti L."/>
            <person name="Westerberg I."/>
            <person name="Brannstrom I.O."/>
            <person name="Guillou S."/>
            <person name="Cros-Aarteil S."/>
            <person name="Calhoun S."/>
            <person name="Haridas S."/>
            <person name="Kuo A."/>
            <person name="Mondo S."/>
            <person name="Pangilinan J."/>
            <person name="Riley R."/>
            <person name="Labutti K."/>
            <person name="Andreopoulos B."/>
            <person name="Lipzen A."/>
            <person name="Chen C."/>
            <person name="Yanf M."/>
            <person name="Daum C."/>
            <person name="Ng V."/>
            <person name="Clum A."/>
            <person name="Steindorff A."/>
            <person name="Ohm R."/>
            <person name="Martin F."/>
            <person name="Silar P."/>
            <person name="Natvig D."/>
            <person name="Lalanne C."/>
            <person name="Gautier V."/>
            <person name="Ament-Velasquez S.L."/>
            <person name="Kruys A."/>
            <person name="Hutchinson M.I."/>
            <person name="Powell A.J."/>
            <person name="Barry K."/>
            <person name="Miller A.N."/>
            <person name="Grigoriev I.V."/>
            <person name="Debuchy R."/>
            <person name="Gladieux P."/>
            <person name="Thoren M.H."/>
            <person name="Johannesson H."/>
        </authorList>
    </citation>
    <scope>NUCLEOTIDE SEQUENCE</scope>
    <source>
        <strain evidence="5">SMH4607-1</strain>
    </source>
</reference>
<accession>A0AA40DSM7</accession>
<feature type="domain" description="Peptidase A1" evidence="4">
    <location>
        <begin position="56"/>
        <end position="414"/>
    </location>
</feature>
<comment type="similarity">
    <text evidence="1">Belongs to the peptidase A1 family.</text>
</comment>
<comment type="caution">
    <text evidence="5">The sequence shown here is derived from an EMBL/GenBank/DDBJ whole genome shotgun (WGS) entry which is preliminary data.</text>
</comment>
<evidence type="ECO:0000256" key="2">
    <source>
        <dbReference type="SAM" id="MobiDB-lite"/>
    </source>
</evidence>
<feature type="transmembrane region" description="Helical" evidence="3">
    <location>
        <begin position="496"/>
        <end position="522"/>
    </location>
</feature>
<keyword evidence="3" id="KW-0472">Membrane</keyword>
<dbReference type="Gene3D" id="2.40.70.10">
    <property type="entry name" value="Acid Proteases"/>
    <property type="match status" value="2"/>
</dbReference>
<dbReference type="AlphaFoldDB" id="A0AA40DSM7"/>
<dbReference type="PROSITE" id="PS51767">
    <property type="entry name" value="PEPTIDASE_A1"/>
    <property type="match status" value="1"/>
</dbReference>